<evidence type="ECO:0000259" key="1">
    <source>
        <dbReference type="Pfam" id="PF12937"/>
    </source>
</evidence>
<dbReference type="AlphaFoldDB" id="A0AAV9W6S9"/>
<protein>
    <recommendedName>
        <fullName evidence="1">F-box domain-containing protein</fullName>
    </recommendedName>
</protein>
<gene>
    <name evidence="2" type="ORF">TWF481_008272</name>
</gene>
<name>A0AAV9W6S9_9PEZI</name>
<sequence>MPSLKEIGAVPELLYEILGYLDPQDTSSLRQTCKALYPVCNRGLWSDLRLYKFDPAEPGPTEGLDLHESIYNRIMKSIRLAQQSGKGGEEGSGLKHTRSLRLHRLSLTWSPEAHSGFLGSGLCSYLGELLSAGGLDLDCVELSYIRRYTAFGITSTHDDDRTIPGRPGTRRAAHKGLVFLAQVQDYLLKKGPGNCSFIVTMSLDPGITDNFRFQTITDLRLELDWTITGEAQPSWTNNYTGGFGFGRCYDDDDDDEYEDDNSTRLCLYNPSSMEGHWPQNDGPDPSQSNVILALQLTVVLKRAVNLKHLSILSVRDFDKNLYYQKFRLDRLEHLVYLRDTIQRMPKLRTLKILGKFFHPSFFCPPPESAKTVVYEGIFSRDWFQQLLNHPLTHVENLRIRYRHNHPQNNAKFLPKFFPFPLIVKEEHVKFRNLRSCKLIGLRNLVQGLAQAILRLNKGLNHASKMNLSGLAAECLGEPVFVKLMGSTSPDSLPWAHKKYHDIFEGRSAADNEQTAELDALAELTVKTSLRSMPTSLEHKADLIPMGPRASQFAEQCEKDIRSLLPLLTPQFCLEYGWKIAEGANSGELPPIDKNTALKEYLRILTEALEDSERWMEKRVGANKFFDRCYEEVEGKVDACVKKYTGERILDFIYRTETESELVAMVAKECAEHLSREAM</sequence>
<proteinExistence type="predicted"/>
<dbReference type="Pfam" id="PF12937">
    <property type="entry name" value="F-box-like"/>
    <property type="match status" value="1"/>
</dbReference>
<accession>A0AAV9W6S9</accession>
<reference evidence="2 3" key="1">
    <citation type="submission" date="2023-08" db="EMBL/GenBank/DDBJ databases">
        <authorList>
            <person name="Palmer J.M."/>
        </authorList>
    </citation>
    <scope>NUCLEOTIDE SEQUENCE [LARGE SCALE GENOMIC DNA]</scope>
    <source>
        <strain evidence="2 3">TWF481</strain>
    </source>
</reference>
<comment type="caution">
    <text evidence="2">The sequence shown here is derived from an EMBL/GenBank/DDBJ whole genome shotgun (WGS) entry which is preliminary data.</text>
</comment>
<evidence type="ECO:0000313" key="2">
    <source>
        <dbReference type="EMBL" id="KAK6503243.1"/>
    </source>
</evidence>
<dbReference type="SUPFAM" id="SSF81383">
    <property type="entry name" value="F-box domain"/>
    <property type="match status" value="1"/>
</dbReference>
<dbReference type="EMBL" id="JAVHJL010000005">
    <property type="protein sequence ID" value="KAK6503243.1"/>
    <property type="molecule type" value="Genomic_DNA"/>
</dbReference>
<organism evidence="2 3">
    <name type="scientific">Arthrobotrys musiformis</name>
    <dbReference type="NCBI Taxonomy" id="47236"/>
    <lineage>
        <taxon>Eukaryota</taxon>
        <taxon>Fungi</taxon>
        <taxon>Dikarya</taxon>
        <taxon>Ascomycota</taxon>
        <taxon>Pezizomycotina</taxon>
        <taxon>Orbiliomycetes</taxon>
        <taxon>Orbiliales</taxon>
        <taxon>Orbiliaceae</taxon>
        <taxon>Arthrobotrys</taxon>
    </lineage>
</organism>
<feature type="domain" description="F-box" evidence="1">
    <location>
        <begin position="11"/>
        <end position="49"/>
    </location>
</feature>
<dbReference type="InterPro" id="IPR001810">
    <property type="entry name" value="F-box_dom"/>
</dbReference>
<keyword evidence="3" id="KW-1185">Reference proteome</keyword>
<evidence type="ECO:0000313" key="3">
    <source>
        <dbReference type="Proteomes" id="UP001370758"/>
    </source>
</evidence>
<dbReference type="InterPro" id="IPR036047">
    <property type="entry name" value="F-box-like_dom_sf"/>
</dbReference>
<dbReference type="Proteomes" id="UP001370758">
    <property type="component" value="Unassembled WGS sequence"/>
</dbReference>
<dbReference type="CDD" id="cd09917">
    <property type="entry name" value="F-box_SF"/>
    <property type="match status" value="1"/>
</dbReference>